<keyword evidence="4" id="KW-1185">Reference proteome</keyword>
<organism evidence="3 4">
    <name type="scientific">Dryococelus australis</name>
    <dbReference type="NCBI Taxonomy" id="614101"/>
    <lineage>
        <taxon>Eukaryota</taxon>
        <taxon>Metazoa</taxon>
        <taxon>Ecdysozoa</taxon>
        <taxon>Arthropoda</taxon>
        <taxon>Hexapoda</taxon>
        <taxon>Insecta</taxon>
        <taxon>Pterygota</taxon>
        <taxon>Neoptera</taxon>
        <taxon>Polyneoptera</taxon>
        <taxon>Phasmatodea</taxon>
        <taxon>Verophasmatodea</taxon>
        <taxon>Anareolatae</taxon>
        <taxon>Phasmatidae</taxon>
        <taxon>Eurycanthinae</taxon>
        <taxon>Dryococelus</taxon>
    </lineage>
</organism>
<feature type="transmembrane region" description="Helical" evidence="2">
    <location>
        <begin position="788"/>
        <end position="807"/>
    </location>
</feature>
<evidence type="ECO:0000256" key="2">
    <source>
        <dbReference type="SAM" id="Phobius"/>
    </source>
</evidence>
<reference evidence="3 4" key="1">
    <citation type="submission" date="2023-02" db="EMBL/GenBank/DDBJ databases">
        <title>LHISI_Scaffold_Assembly.</title>
        <authorList>
            <person name="Stuart O.P."/>
            <person name="Cleave R."/>
            <person name="Magrath M.J.L."/>
            <person name="Mikheyev A.S."/>
        </authorList>
    </citation>
    <scope>NUCLEOTIDE SEQUENCE [LARGE SCALE GENOMIC DNA]</scope>
    <source>
        <strain evidence="3">Daus_M_001</strain>
        <tissue evidence="3">Leg muscle</tissue>
    </source>
</reference>
<gene>
    <name evidence="3" type="ORF">PR048_018773</name>
</gene>
<keyword evidence="2" id="KW-1133">Transmembrane helix</keyword>
<evidence type="ECO:0000313" key="3">
    <source>
        <dbReference type="EMBL" id="KAJ8882285.1"/>
    </source>
</evidence>
<sequence>MSVVTTGPAFSKPVRHFSANNWTCLQQYRPVVTTGPAVSKTTQWLQLDLPSGDVSSPLNQCQVTLHDACRKAGDYLKANAAAGEVINMGGVKAFKVRRGTREGKGKRKGGETEKEPMATGSSHSHSLGVQCIHTQVHYNCSGLPGSCLQLSIIALECLHCSSTKKAFGNSELLLAPPSFPLAFRHLADTDYLQMCIILSPFIQGIVVPWKHGEPWETTVAEWLACSPPTEANQVQSPSAGSLDFCMWESCRVMPLVSGFSRGSPVSLALAFRHHFTLISITLIGSQDLALFITCSASHCFPHREYILLHPAAAPDSAAPRHNRRPTLSSPLPGTMCLRPPDFPFWESRECRQLRDLLASHTSSRLVQFPSLVTTQECSGETAGTSTLHDASHELGKILVIPGLEYLSHRWNLSMFFFTTQLLLSLDIIGVVEGTPNCDVIVCYDKLLKRAVWGQLPPRFLVTWPSDSQTSRQRYCRGVRYGLCVHRWWVVRVFEAGGSEKHMDGSLLVDWCDKMGMTETVGDGFLLHCPPTGDDRFHHPKYIALLHFLPYFHFQHYTPHMHFLKLQLHMLNYPLIQRLKHAGSVLQLVHELDVPEVIELGTCGTVVDKEDNFSVGVPIFTSKPRSHLVNTAEGLHFVAAIHVAAQKDSEVLLAPLHILAHVSFHCKSVICREIIEHPLLVCIVHVVRLVAAERTFWSKGNHSLTNFGSTDALSQTIFWHDIPWRTLKRSSHPLEHFKSSIPNLRASLSVFLCTIGLLAGRFCYLTWVNHSSKASSKSPGVMRHKFLSCTLRPSVCTAFTISSPIFMIVKRIDFGMPCCCTISAFRSVNILLEIIVLIPLFVITIKKTVLYYNFNAVFLVDFVEIMFYFDACHPAVHHICALYWMTLPHLQVLRAFGQVKRGRQTHGYRVDSTCSTTIDT</sequence>
<feature type="transmembrane region" description="Helical" evidence="2">
    <location>
        <begin position="747"/>
        <end position="767"/>
    </location>
</feature>
<evidence type="ECO:0000256" key="1">
    <source>
        <dbReference type="SAM" id="MobiDB-lite"/>
    </source>
</evidence>
<keyword evidence="2" id="KW-0812">Transmembrane</keyword>
<feature type="region of interest" description="Disordered" evidence="1">
    <location>
        <begin position="97"/>
        <end position="122"/>
    </location>
</feature>
<evidence type="ECO:0000313" key="4">
    <source>
        <dbReference type="Proteomes" id="UP001159363"/>
    </source>
</evidence>
<proteinExistence type="predicted"/>
<keyword evidence="2" id="KW-0472">Membrane</keyword>
<comment type="caution">
    <text evidence="3">The sequence shown here is derived from an EMBL/GenBank/DDBJ whole genome shotgun (WGS) entry which is preliminary data.</text>
</comment>
<feature type="transmembrane region" description="Helical" evidence="2">
    <location>
        <begin position="813"/>
        <end position="841"/>
    </location>
</feature>
<name>A0ABQ9HD55_9NEOP</name>
<protein>
    <submittedName>
        <fullName evidence="3">Uncharacterized protein</fullName>
    </submittedName>
</protein>
<dbReference type="EMBL" id="JARBHB010000006">
    <property type="protein sequence ID" value="KAJ8882285.1"/>
    <property type="molecule type" value="Genomic_DNA"/>
</dbReference>
<dbReference type="Proteomes" id="UP001159363">
    <property type="component" value="Chromosome 5"/>
</dbReference>
<accession>A0ABQ9HD55</accession>
<feature type="compositionally biased region" description="Basic and acidic residues" evidence="1">
    <location>
        <begin position="99"/>
        <end position="116"/>
    </location>
</feature>